<reference evidence="2 3" key="1">
    <citation type="submission" date="2020-07" db="EMBL/GenBank/DDBJ databases">
        <title>Sequencing the genomes of 1000 actinobacteria strains.</title>
        <authorList>
            <person name="Klenk H.-P."/>
        </authorList>
    </citation>
    <scope>NUCLEOTIDE SEQUENCE [LARGE SCALE GENOMIC DNA]</scope>
    <source>
        <strain evidence="2 3">DSM 43461</strain>
    </source>
</reference>
<feature type="signal peptide" evidence="1">
    <location>
        <begin position="1"/>
        <end position="17"/>
    </location>
</feature>
<protein>
    <submittedName>
        <fullName evidence="2">Uncharacterized protein</fullName>
    </submittedName>
</protein>
<evidence type="ECO:0000256" key="1">
    <source>
        <dbReference type="SAM" id="SignalP"/>
    </source>
</evidence>
<dbReference type="RefSeq" id="WP_179834225.1">
    <property type="nucleotide sequence ID" value="NZ_BMRD01000034.1"/>
</dbReference>
<comment type="caution">
    <text evidence="2">The sequence shown here is derived from an EMBL/GenBank/DDBJ whole genome shotgun (WGS) entry which is preliminary data.</text>
</comment>
<name>A0A7Y9GDE8_9ACTN</name>
<keyword evidence="3" id="KW-1185">Reference proteome</keyword>
<dbReference type="Proteomes" id="UP000591272">
    <property type="component" value="Unassembled WGS sequence"/>
</dbReference>
<evidence type="ECO:0000313" key="3">
    <source>
        <dbReference type="Proteomes" id="UP000591272"/>
    </source>
</evidence>
<accession>A0A7Y9GDE8</accession>
<sequence length="160" mass="17835">MLLVLLISALLAYFVVSSDPTEGLDYASGDTPKELKQSICFSDSGPCPPTGFKWNIPASGVIRTRFEREDIDDRTEFRGWFRLEAAVFIQEEVRDCSTAVDWWLLADDKPVAHGTITAGGDDQEVTGTPPHEARFILLTARRTDSLSCRSTFQWVYAGLD</sequence>
<feature type="chain" id="PRO_5039629791" evidence="1">
    <location>
        <begin position="18"/>
        <end position="160"/>
    </location>
</feature>
<gene>
    <name evidence="2" type="ORF">BJ999_003426</name>
</gene>
<keyword evidence="1" id="KW-0732">Signal</keyword>
<dbReference type="AlphaFoldDB" id="A0A7Y9GDE8"/>
<organism evidence="2 3">
    <name type="scientific">Actinomadura citrea</name>
    <dbReference type="NCBI Taxonomy" id="46158"/>
    <lineage>
        <taxon>Bacteria</taxon>
        <taxon>Bacillati</taxon>
        <taxon>Actinomycetota</taxon>
        <taxon>Actinomycetes</taxon>
        <taxon>Streptosporangiales</taxon>
        <taxon>Thermomonosporaceae</taxon>
        <taxon>Actinomadura</taxon>
    </lineage>
</organism>
<dbReference type="EMBL" id="JACCBT010000001">
    <property type="protein sequence ID" value="NYE13130.1"/>
    <property type="molecule type" value="Genomic_DNA"/>
</dbReference>
<evidence type="ECO:0000313" key="2">
    <source>
        <dbReference type="EMBL" id="NYE13130.1"/>
    </source>
</evidence>
<proteinExistence type="predicted"/>